<dbReference type="Gene3D" id="3.40.50.720">
    <property type="entry name" value="NAD(P)-binding Rossmann-like Domain"/>
    <property type="match status" value="1"/>
</dbReference>
<dbReference type="InterPro" id="IPR035985">
    <property type="entry name" value="Ubiquitin-activating_enz"/>
</dbReference>
<evidence type="ECO:0000313" key="3">
    <source>
        <dbReference type="Proteomes" id="UP000184609"/>
    </source>
</evidence>
<dbReference type="Pfam" id="PF00899">
    <property type="entry name" value="ThiF"/>
    <property type="match status" value="1"/>
</dbReference>
<protein>
    <submittedName>
        <fullName evidence="2">ThiF family protein</fullName>
    </submittedName>
</protein>
<dbReference type="RefSeq" id="WP_073572899.1">
    <property type="nucleotide sequence ID" value="NZ_FRXN01000005.1"/>
</dbReference>
<dbReference type="Gene3D" id="3.40.109.10">
    <property type="entry name" value="NADH Oxidase"/>
    <property type="match status" value="2"/>
</dbReference>
<dbReference type="Proteomes" id="UP000184609">
    <property type="component" value="Unassembled WGS sequence"/>
</dbReference>
<name>A0A1M7ZH23_9BACT</name>
<dbReference type="GO" id="GO:0016491">
    <property type="term" value="F:oxidoreductase activity"/>
    <property type="evidence" value="ECO:0007669"/>
    <property type="project" value="InterPro"/>
</dbReference>
<accession>A0A1M7ZH23</accession>
<dbReference type="PANTHER" id="PTHR43267">
    <property type="entry name" value="TRNA THREONYLCARBAMOYLADENOSINE DEHYDRATASE"/>
    <property type="match status" value="1"/>
</dbReference>
<dbReference type="GO" id="GO:0061503">
    <property type="term" value="F:tRNA threonylcarbamoyladenosine dehydratase"/>
    <property type="evidence" value="ECO:0007669"/>
    <property type="project" value="TreeGrafter"/>
</dbReference>
<gene>
    <name evidence="2" type="ORF">SAMN04488108_3272</name>
</gene>
<proteinExistence type="predicted"/>
<feature type="domain" description="THIF-type NAD/FAD binding fold" evidence="1">
    <location>
        <begin position="114"/>
        <end position="246"/>
    </location>
</feature>
<dbReference type="InterPro" id="IPR000415">
    <property type="entry name" value="Nitroreductase-like"/>
</dbReference>
<dbReference type="GO" id="GO:0061504">
    <property type="term" value="P:cyclic threonylcarbamoyladenosine biosynthetic process"/>
    <property type="evidence" value="ECO:0007669"/>
    <property type="project" value="TreeGrafter"/>
</dbReference>
<dbReference type="PANTHER" id="PTHR43267:SF3">
    <property type="entry name" value="THIF PROTEIN"/>
    <property type="match status" value="1"/>
</dbReference>
<dbReference type="SUPFAM" id="SSF55469">
    <property type="entry name" value="FMN-dependent nitroreductase-like"/>
    <property type="match status" value="1"/>
</dbReference>
<dbReference type="EMBL" id="FRXN01000005">
    <property type="protein sequence ID" value="SHO64174.1"/>
    <property type="molecule type" value="Genomic_DNA"/>
</dbReference>
<dbReference type="InterPro" id="IPR000594">
    <property type="entry name" value="ThiF_NAD_FAD-bd"/>
</dbReference>
<organism evidence="2 3">
    <name type="scientific">Algoriphagus zhangzhouensis</name>
    <dbReference type="NCBI Taxonomy" id="1073327"/>
    <lineage>
        <taxon>Bacteria</taxon>
        <taxon>Pseudomonadati</taxon>
        <taxon>Bacteroidota</taxon>
        <taxon>Cytophagia</taxon>
        <taxon>Cytophagales</taxon>
        <taxon>Cyclobacteriaceae</taxon>
        <taxon>Algoriphagus</taxon>
    </lineage>
</organism>
<evidence type="ECO:0000259" key="1">
    <source>
        <dbReference type="Pfam" id="PF00899"/>
    </source>
</evidence>
<dbReference type="NCBIfam" id="NF005901">
    <property type="entry name" value="PRK07877.1"/>
    <property type="match status" value="1"/>
</dbReference>
<dbReference type="AlphaFoldDB" id="A0A1M7ZH23"/>
<reference evidence="3" key="1">
    <citation type="submission" date="2016-12" db="EMBL/GenBank/DDBJ databases">
        <authorList>
            <person name="Varghese N."/>
            <person name="Submissions S."/>
        </authorList>
    </citation>
    <scope>NUCLEOTIDE SEQUENCE [LARGE SCALE GENOMIC DNA]</scope>
    <source>
        <strain evidence="3">DSM 25035</strain>
    </source>
</reference>
<dbReference type="InterPro" id="IPR045886">
    <property type="entry name" value="ThiF/MoeB/HesA"/>
</dbReference>
<dbReference type="CDD" id="cd01483">
    <property type="entry name" value="E1_enzyme_family"/>
    <property type="match status" value="1"/>
</dbReference>
<dbReference type="SUPFAM" id="SSF69572">
    <property type="entry name" value="Activating enzymes of the ubiquitin-like proteins"/>
    <property type="match status" value="1"/>
</dbReference>
<dbReference type="OrthoDB" id="5149792at2"/>
<sequence>MLISSKSALADQVYPVILDPKNYCDKEKLVDLFHNPQISIVDQIESQVADLIKSSHPTKALSKKELDRLIEEFFEGQIKEDYGNWVYYPWKYTLVHLLPEEEFIKVRTLRNNYKITPQEQAELAQKKVGIVGLSVGQSIALVMSLERSFGELRLADFDTLELSNLNRLRAGVTNLGTEKVVIAAREISEMDPYLKLKLYRGGISEDNIDEFFEDGGMLDLIIDECDSLDIKVLLREKARSKKVALMMETSDRGMLDVERFDDEPDRPLFHGYLGDLNLKSLKNLTNKQKVPMVLKITGEDTLSTRMKASLLEVTQSITSWPQLASSVFLGGASIGHVARNFLLGEDIESGRYFVDLDELIPSKKIKKVEQTPSEGLSQSWSDESIYDYKEGSTYKLLPEELEHLVRLANLAPSGGNSQPWKWVFDKNGVLHLFEDKSLSNSLLDYKSSGSLLAFGAALENIRLASADMGIQVEIEYKISEFEQDYIAQVRFLSKSSESISVPFGELSQGISLRCTNRKNGPKEELKSEVLEILKTIGTKEKEISIEVVSSNEDLKQLAGIIGGMDRYRLLHEQGYQDFMNEIRWSDEEAKSTGDGIDIATLEMDPSSRAAMGLVRDPGTVEFFRKHDLGFGLSKISDDTILSSSAILMIESDSYDPISILKAGATLQRIWLKANILGISIQPVSASLFIFHRVECEENSGFSPEEKEGIKGLKKGLNEIFNKDLKKKEIFMIRLNKADEPSMRSYRRDVWTSLIVL</sequence>
<dbReference type="GO" id="GO:0008641">
    <property type="term" value="F:ubiquitin-like modifier activating enzyme activity"/>
    <property type="evidence" value="ECO:0007669"/>
    <property type="project" value="InterPro"/>
</dbReference>
<evidence type="ECO:0000313" key="2">
    <source>
        <dbReference type="EMBL" id="SHO64174.1"/>
    </source>
</evidence>
<keyword evidence="3" id="KW-1185">Reference proteome</keyword>
<dbReference type="STRING" id="1073327.SAMN04488108_3272"/>